<dbReference type="PANTHER" id="PTHR30137:SF8">
    <property type="entry name" value="BLR5498 PROTEIN"/>
    <property type="match status" value="1"/>
</dbReference>
<keyword evidence="1" id="KW-0560">Oxidoreductase</keyword>
<dbReference type="EMBL" id="JAIRAU010000001">
    <property type="protein sequence ID" value="MBZ5708803.1"/>
    <property type="molecule type" value="Genomic_DNA"/>
</dbReference>
<dbReference type="SUPFAM" id="SSF51679">
    <property type="entry name" value="Bacterial luciferase-like"/>
    <property type="match status" value="1"/>
</dbReference>
<evidence type="ECO:0000256" key="2">
    <source>
        <dbReference type="ARBA" id="ARBA00023033"/>
    </source>
</evidence>
<comment type="caution">
    <text evidence="4">The sequence shown here is derived from an EMBL/GenBank/DDBJ whole genome shotgun (WGS) entry which is preliminary data.</text>
</comment>
<evidence type="ECO:0000313" key="4">
    <source>
        <dbReference type="EMBL" id="MBZ5708803.1"/>
    </source>
</evidence>
<proteinExistence type="predicted"/>
<protein>
    <submittedName>
        <fullName evidence="4">LLM class flavin-dependent oxidoreductase</fullName>
    </submittedName>
</protein>
<evidence type="ECO:0000256" key="1">
    <source>
        <dbReference type="ARBA" id="ARBA00023002"/>
    </source>
</evidence>
<reference evidence="4" key="1">
    <citation type="submission" date="2021-08" db="EMBL/GenBank/DDBJ databases">
        <authorList>
            <person name="Stevens D.C."/>
        </authorList>
    </citation>
    <scope>NUCLEOTIDE SEQUENCE</scope>
    <source>
        <strain evidence="4">DSM 53165</strain>
    </source>
</reference>
<evidence type="ECO:0000259" key="3">
    <source>
        <dbReference type="Pfam" id="PF00296"/>
    </source>
</evidence>
<dbReference type="InterPro" id="IPR036661">
    <property type="entry name" value="Luciferase-like_sf"/>
</dbReference>
<dbReference type="RefSeq" id="WP_224190568.1">
    <property type="nucleotide sequence ID" value="NZ_JAIRAU010000001.1"/>
</dbReference>
<organism evidence="4 5">
    <name type="scientific">Nannocystis pusilla</name>
    <dbReference type="NCBI Taxonomy" id="889268"/>
    <lineage>
        <taxon>Bacteria</taxon>
        <taxon>Pseudomonadati</taxon>
        <taxon>Myxococcota</taxon>
        <taxon>Polyangia</taxon>
        <taxon>Nannocystales</taxon>
        <taxon>Nannocystaceae</taxon>
        <taxon>Nannocystis</taxon>
    </lineage>
</organism>
<dbReference type="Proteomes" id="UP001139031">
    <property type="component" value="Unassembled WGS sequence"/>
</dbReference>
<accession>A0ABS7TKQ3</accession>
<feature type="domain" description="Luciferase-like" evidence="3">
    <location>
        <begin position="19"/>
        <end position="115"/>
    </location>
</feature>
<dbReference type="InterPro" id="IPR011251">
    <property type="entry name" value="Luciferase-like_dom"/>
</dbReference>
<dbReference type="Pfam" id="PF00296">
    <property type="entry name" value="Bac_luciferase"/>
    <property type="match status" value="1"/>
</dbReference>
<name>A0ABS7TKQ3_9BACT</name>
<evidence type="ECO:0000313" key="5">
    <source>
        <dbReference type="Proteomes" id="UP001139031"/>
    </source>
</evidence>
<dbReference type="Gene3D" id="3.20.20.30">
    <property type="entry name" value="Luciferase-like domain"/>
    <property type="match status" value="1"/>
</dbReference>
<dbReference type="InterPro" id="IPR050766">
    <property type="entry name" value="Bact_Lucif_Oxidored"/>
</dbReference>
<dbReference type="PANTHER" id="PTHR30137">
    <property type="entry name" value="LUCIFERASE-LIKE MONOOXYGENASE"/>
    <property type="match status" value="1"/>
</dbReference>
<gene>
    <name evidence="4" type="ORF">K7C98_06015</name>
</gene>
<sequence>MLTREQCGFLDFGSTWQRSVPQTVANVVECARRADELGFGRYWLGEHYGPHCCWSRPEWVMGFLCSQTRQIRVGAGAALVMLRRSEDIGYEYSQLRLLYGERIEIGLGSGGGRARAVHEDYSAALASVLPALPTGLSVWQLGSSTTSLEAAEGHGLSLCLGLFLRHATPELGAACRSRRDWGPRRLAVAIAGSVTGSECNPDIEVYRNFDGLREGLALIEQIDREFSPDDVIILDLALDSQARLEGIQALAEALPAAGSATST</sequence>
<keyword evidence="2" id="KW-0503">Monooxygenase</keyword>
<keyword evidence="5" id="KW-1185">Reference proteome</keyword>